<sequence>MSSVLAFDFGASSGKAYRGKLLDGRLHIEEVHRFANQPVRVNGHLYWDILQLFQQIKWGLLKTKQEGEYPAAIGIDSWAVDFGLLDETGELLGNPYHYRDRRTDGVMQEVFAQIPRTEIFHRTGIQFLPFNTLYQLYALRKTNPGQLEKATDLLMIPALFRYFLTGEKHNEFSNATTTQFYNPQIGGWDTELLRRLQLPEKLMGPILPPGSRAGVLQQEICRELGVPSIPVIAVAEHDTGSAVAAIPTDQEDFVYLSCGTWSLMGTEQRQALINQQVLAANFTNEGGAGQTFRLLKNIMGLWILQECIRAWETEGSNTSYEQLLDRAAAADAFACFIDPDHPSFLHPEQMPAQIMQYCLETGQQPPANTGATVRCVLESLALKYRYILERTEQLTGKRYNGLHIVGGGIHNKLLCQFTANAIGRPVWAGPVEASAIGNILLQMIALGQIADLASGRNMVKASFPVTVYQPAEQRDWENAYQRFLDITGLLRSEERG</sequence>
<evidence type="ECO:0000259" key="9">
    <source>
        <dbReference type="Pfam" id="PF02782"/>
    </source>
</evidence>
<dbReference type="PANTHER" id="PTHR10196:SF93">
    <property type="entry name" value="L-RHAMNULOKINASE"/>
    <property type="match status" value="1"/>
</dbReference>
<evidence type="ECO:0000256" key="6">
    <source>
        <dbReference type="ARBA" id="ARBA00023157"/>
    </source>
</evidence>
<proteinExistence type="inferred from homology"/>
<dbReference type="InterPro" id="IPR013449">
    <property type="entry name" value="Rhamnulokinase"/>
</dbReference>
<reference evidence="10" key="1">
    <citation type="submission" date="2021-01" db="EMBL/GenBank/DDBJ databases">
        <title>Genomic Encyclopedia of Type Strains, Phase IV (KMG-IV): sequencing the most valuable type-strain genomes for metagenomic binning, comparative biology and taxonomic classification.</title>
        <authorList>
            <person name="Goeker M."/>
        </authorList>
    </citation>
    <scope>NUCLEOTIDE SEQUENCE</scope>
    <source>
        <strain evidence="10">DSM 25523</strain>
    </source>
</reference>
<evidence type="ECO:0000256" key="3">
    <source>
        <dbReference type="ARBA" id="ARBA00022741"/>
    </source>
</evidence>
<dbReference type="GO" id="GO:0006071">
    <property type="term" value="P:glycerol metabolic process"/>
    <property type="evidence" value="ECO:0007669"/>
    <property type="project" value="TreeGrafter"/>
</dbReference>
<evidence type="ECO:0000256" key="7">
    <source>
        <dbReference type="ARBA" id="ARBA00023308"/>
    </source>
</evidence>
<comment type="caution">
    <text evidence="10">The sequence shown here is derived from an EMBL/GenBank/DDBJ whole genome shotgun (WGS) entry which is preliminary data.</text>
</comment>
<dbReference type="GO" id="GO:0005524">
    <property type="term" value="F:ATP binding"/>
    <property type="evidence" value="ECO:0007669"/>
    <property type="project" value="UniProtKB-KW"/>
</dbReference>
<dbReference type="EMBL" id="JAFBEB010000006">
    <property type="protein sequence ID" value="MBM7590441.1"/>
    <property type="molecule type" value="Genomic_DNA"/>
</dbReference>
<dbReference type="PANTHER" id="PTHR10196">
    <property type="entry name" value="SUGAR KINASE"/>
    <property type="match status" value="1"/>
</dbReference>
<dbReference type="Pfam" id="PF00370">
    <property type="entry name" value="FGGY_N"/>
    <property type="match status" value="1"/>
</dbReference>
<dbReference type="GO" id="GO:0019301">
    <property type="term" value="P:rhamnose catabolic process"/>
    <property type="evidence" value="ECO:0007669"/>
    <property type="project" value="InterPro"/>
</dbReference>
<keyword evidence="2 10" id="KW-0808">Transferase</keyword>
<evidence type="ECO:0000256" key="4">
    <source>
        <dbReference type="ARBA" id="ARBA00022777"/>
    </source>
</evidence>
<keyword evidence="3" id="KW-0547">Nucleotide-binding</keyword>
<accession>A0A938XZ34</accession>
<keyword evidence="5" id="KW-0067">ATP-binding</keyword>
<evidence type="ECO:0000256" key="2">
    <source>
        <dbReference type="ARBA" id="ARBA00022679"/>
    </source>
</evidence>
<name>A0A938XZ34_9BACL</name>
<dbReference type="GO" id="GO:0004370">
    <property type="term" value="F:glycerol kinase activity"/>
    <property type="evidence" value="ECO:0007669"/>
    <property type="project" value="TreeGrafter"/>
</dbReference>
<dbReference type="EC" id="2.7.1.5" evidence="10"/>
<dbReference type="GO" id="GO:0005829">
    <property type="term" value="C:cytosol"/>
    <property type="evidence" value="ECO:0007669"/>
    <property type="project" value="TreeGrafter"/>
</dbReference>
<gene>
    <name evidence="10" type="ORF">JOD01_002045</name>
</gene>
<dbReference type="InterPro" id="IPR018484">
    <property type="entry name" value="FGGY_N"/>
</dbReference>
<dbReference type="InterPro" id="IPR018485">
    <property type="entry name" value="FGGY_C"/>
</dbReference>
<keyword evidence="11" id="KW-1185">Reference proteome</keyword>
<evidence type="ECO:0000256" key="1">
    <source>
        <dbReference type="ARBA" id="ARBA00009156"/>
    </source>
</evidence>
<dbReference type="RefSeq" id="WP_204518193.1">
    <property type="nucleotide sequence ID" value="NZ_BAABIN010000002.1"/>
</dbReference>
<dbReference type="GO" id="GO:0008993">
    <property type="term" value="F:rhamnulokinase activity"/>
    <property type="evidence" value="ECO:0007669"/>
    <property type="project" value="UniProtKB-EC"/>
</dbReference>
<evidence type="ECO:0000313" key="11">
    <source>
        <dbReference type="Proteomes" id="UP000717624"/>
    </source>
</evidence>
<keyword evidence="7" id="KW-0684">Rhamnose metabolism</keyword>
<dbReference type="Gene3D" id="3.30.420.40">
    <property type="match status" value="2"/>
</dbReference>
<protein>
    <submittedName>
        <fullName evidence="10">Rhamnulokinase</fullName>
        <ecNumber evidence="10">2.7.1.5</ecNumber>
    </submittedName>
</protein>
<evidence type="ECO:0000256" key="5">
    <source>
        <dbReference type="ARBA" id="ARBA00022840"/>
    </source>
</evidence>
<keyword evidence="4" id="KW-0418">Kinase</keyword>
<evidence type="ECO:0000259" key="8">
    <source>
        <dbReference type="Pfam" id="PF00370"/>
    </source>
</evidence>
<feature type="domain" description="Carbohydrate kinase FGGY C-terminal" evidence="9">
    <location>
        <begin position="255"/>
        <end position="446"/>
    </location>
</feature>
<organism evidence="10 11">
    <name type="scientific">Brevibacillus fulvus</name>
    <dbReference type="NCBI Taxonomy" id="1125967"/>
    <lineage>
        <taxon>Bacteria</taxon>
        <taxon>Bacillati</taxon>
        <taxon>Bacillota</taxon>
        <taxon>Bacilli</taxon>
        <taxon>Bacillales</taxon>
        <taxon>Paenibacillaceae</taxon>
        <taxon>Brevibacillus</taxon>
    </lineage>
</organism>
<keyword evidence="6" id="KW-1015">Disulfide bond</keyword>
<comment type="similarity">
    <text evidence="1">Belongs to the FGGY kinase family.</text>
</comment>
<dbReference type="Proteomes" id="UP000717624">
    <property type="component" value="Unassembled WGS sequence"/>
</dbReference>
<dbReference type="AlphaFoldDB" id="A0A938XZ34"/>
<dbReference type="InterPro" id="IPR043129">
    <property type="entry name" value="ATPase_NBD"/>
</dbReference>
<feature type="domain" description="Carbohydrate kinase FGGY N-terminal" evidence="8">
    <location>
        <begin position="4"/>
        <end position="242"/>
    </location>
</feature>
<evidence type="ECO:0000313" key="10">
    <source>
        <dbReference type="EMBL" id="MBM7590441.1"/>
    </source>
</evidence>
<dbReference type="Pfam" id="PF02782">
    <property type="entry name" value="FGGY_C"/>
    <property type="match status" value="1"/>
</dbReference>
<dbReference type="SUPFAM" id="SSF53067">
    <property type="entry name" value="Actin-like ATPase domain"/>
    <property type="match status" value="2"/>
</dbReference>
<dbReference type="CDD" id="cd07771">
    <property type="entry name" value="ASKHA_NBD_FGGY_RhaB-like"/>
    <property type="match status" value="1"/>
</dbReference>